<dbReference type="GO" id="GO:0006071">
    <property type="term" value="P:glycerol metabolic process"/>
    <property type="evidence" value="ECO:0007669"/>
    <property type="project" value="UniProtKB-KW"/>
</dbReference>
<dbReference type="PANTHER" id="PTHR30136">
    <property type="entry name" value="HELIX-TURN-HELIX TRANSCRIPTIONAL REGULATOR, ICLR FAMILY"/>
    <property type="match status" value="1"/>
</dbReference>
<reference evidence="10" key="1">
    <citation type="submission" date="2016-10" db="EMBL/GenBank/DDBJ databases">
        <authorList>
            <person name="Varghese N."/>
            <person name="Submissions S."/>
        </authorList>
    </citation>
    <scope>NUCLEOTIDE SEQUENCE [LARGE SCALE GENOMIC DNA]</scope>
    <source>
        <strain evidence="10">DSM 43163</strain>
    </source>
</reference>
<dbReference type="NCBIfam" id="TIGR02431">
    <property type="entry name" value="pcaR_pcaU"/>
    <property type="match status" value="1"/>
</dbReference>
<keyword evidence="10" id="KW-1185">Reference proteome</keyword>
<dbReference type="Pfam" id="PF01614">
    <property type="entry name" value="IclR_C"/>
    <property type="match status" value="2"/>
</dbReference>
<sequence>MLTTDGAPPREVVGPLVRGLAVLRRVAGAGGRRSAGDLVRDTGLARSTIDRVLSTLERLGHLRLEGRDAVLAPGLMELGNAYLAACGLPALLGPLADRLADELDESVSVAVPDGDRVRFVHQAARRRAMSVAFRVGDALPAECGAPGALFAAGWTPGDWKHWRRCRTADPDLLGFWALPPEAAPPDGRAAGGFQERAAAARRTGWSLDDQLIEPGLVAVALPVRDAAGRPVCAVSVVSHTSRHTAESLREAVLGALRETVARMEHALVRDARRAGAGVPPQAVAAERARTSKRELGPEFVESLARGLGVLTAFGEDRPQATLATLAQATGLPRATVRRSLITLAHLGYVTADDGLFRPAPRVLELGFAQVSAGLTVARIARPHLVSLVERIRDSASMAVLDGDDIRYVARVPTVRIMSVDITLGTRLPAYATSMGRVLLAGLPEEERARRLARARLEPLTRRTVTDPARLEAILAQVGRDGHALVDEELEEGLRSIAVPVRDRAGRVTAAVNVSMHASRRTARQAVESLLPALRDAAARIEADLHVAGRFVRLDTD</sequence>
<dbReference type="PROSITE" id="PS51077">
    <property type="entry name" value="HTH_ICLR"/>
    <property type="match status" value="2"/>
</dbReference>
<dbReference type="PANTHER" id="PTHR30136:SF34">
    <property type="entry name" value="TRANSCRIPTIONAL REGULATOR"/>
    <property type="match status" value="1"/>
</dbReference>
<evidence type="ECO:0000313" key="10">
    <source>
        <dbReference type="Proteomes" id="UP000236723"/>
    </source>
</evidence>
<dbReference type="GO" id="GO:0045893">
    <property type="term" value="P:positive regulation of DNA-templated transcription"/>
    <property type="evidence" value="ECO:0007669"/>
    <property type="project" value="InterPro"/>
</dbReference>
<dbReference type="InterPro" id="IPR012794">
    <property type="entry name" value="PcaR_PcaU"/>
</dbReference>
<dbReference type="InterPro" id="IPR050707">
    <property type="entry name" value="HTH_MetabolicPath_Reg"/>
</dbReference>
<keyword evidence="3" id="KW-0238">DNA-binding</keyword>
<dbReference type="InterPro" id="IPR005471">
    <property type="entry name" value="Tscrpt_reg_IclR_N"/>
</dbReference>
<comment type="function">
    <text evidence="5">May be an activator protein for the gylABX operon.</text>
</comment>
<evidence type="ECO:0000259" key="8">
    <source>
        <dbReference type="PROSITE" id="PS51078"/>
    </source>
</evidence>
<evidence type="ECO:0000256" key="6">
    <source>
        <dbReference type="ARBA" id="ARBA00070406"/>
    </source>
</evidence>
<dbReference type="GO" id="GO:0046278">
    <property type="term" value="P:3,4-dihydroxybenzoate metabolic process"/>
    <property type="evidence" value="ECO:0007669"/>
    <property type="project" value="InterPro"/>
</dbReference>
<dbReference type="EMBL" id="FNVO01000007">
    <property type="protein sequence ID" value="SEG62040.1"/>
    <property type="molecule type" value="Genomic_DNA"/>
</dbReference>
<dbReference type="OrthoDB" id="9807558at2"/>
<gene>
    <name evidence="9" type="ORF">SAMN04489712_107268</name>
</gene>
<feature type="domain" description="IclR-ED" evidence="8">
    <location>
        <begin position="361"/>
        <end position="546"/>
    </location>
</feature>
<name>A0A1H6BMZ2_9ACTN</name>
<dbReference type="AlphaFoldDB" id="A0A1H6BMZ2"/>
<dbReference type="RefSeq" id="WP_103939086.1">
    <property type="nucleotide sequence ID" value="NZ_FNVO01000007.1"/>
</dbReference>
<dbReference type="GO" id="GO:0003700">
    <property type="term" value="F:DNA-binding transcription factor activity"/>
    <property type="evidence" value="ECO:0007669"/>
    <property type="project" value="TreeGrafter"/>
</dbReference>
<dbReference type="SUPFAM" id="SSF55781">
    <property type="entry name" value="GAF domain-like"/>
    <property type="match status" value="2"/>
</dbReference>
<dbReference type="SUPFAM" id="SSF46785">
    <property type="entry name" value="Winged helix' DNA-binding domain"/>
    <property type="match status" value="2"/>
</dbReference>
<evidence type="ECO:0000313" key="9">
    <source>
        <dbReference type="EMBL" id="SEG62040.1"/>
    </source>
</evidence>
<dbReference type="InterPro" id="IPR036388">
    <property type="entry name" value="WH-like_DNA-bd_sf"/>
</dbReference>
<dbReference type="SMART" id="SM00346">
    <property type="entry name" value="HTH_ICLR"/>
    <property type="match status" value="2"/>
</dbReference>
<protein>
    <recommendedName>
        <fullName evidence="6">Glycerol operon regulatory protein</fullName>
    </recommendedName>
</protein>
<keyword evidence="4" id="KW-0804">Transcription</keyword>
<proteinExistence type="predicted"/>
<evidence type="ECO:0000256" key="4">
    <source>
        <dbReference type="ARBA" id="ARBA00023163"/>
    </source>
</evidence>
<evidence type="ECO:0000256" key="2">
    <source>
        <dbReference type="ARBA" id="ARBA00023015"/>
    </source>
</evidence>
<dbReference type="Pfam" id="PF09339">
    <property type="entry name" value="HTH_IclR"/>
    <property type="match status" value="2"/>
</dbReference>
<organism evidence="9 10">
    <name type="scientific">Thermomonospora echinospora</name>
    <dbReference type="NCBI Taxonomy" id="1992"/>
    <lineage>
        <taxon>Bacteria</taxon>
        <taxon>Bacillati</taxon>
        <taxon>Actinomycetota</taxon>
        <taxon>Actinomycetes</taxon>
        <taxon>Streptosporangiales</taxon>
        <taxon>Thermomonosporaceae</taxon>
        <taxon>Thermomonospora</taxon>
    </lineage>
</organism>
<feature type="domain" description="IclR-ED" evidence="8">
    <location>
        <begin position="74"/>
        <end position="269"/>
    </location>
</feature>
<dbReference type="InterPro" id="IPR029016">
    <property type="entry name" value="GAF-like_dom_sf"/>
</dbReference>
<dbReference type="InterPro" id="IPR036390">
    <property type="entry name" value="WH_DNA-bd_sf"/>
</dbReference>
<evidence type="ECO:0000256" key="1">
    <source>
        <dbReference type="ARBA" id="ARBA00022798"/>
    </source>
</evidence>
<keyword evidence="1" id="KW-0319">Glycerol metabolism</keyword>
<evidence type="ECO:0000259" key="7">
    <source>
        <dbReference type="PROSITE" id="PS51077"/>
    </source>
</evidence>
<accession>A0A1H6BMZ2</accession>
<feature type="domain" description="HTH iclR-type" evidence="7">
    <location>
        <begin position="300"/>
        <end position="360"/>
    </location>
</feature>
<evidence type="ECO:0000256" key="5">
    <source>
        <dbReference type="ARBA" id="ARBA00058938"/>
    </source>
</evidence>
<dbReference type="Gene3D" id="1.10.10.10">
    <property type="entry name" value="Winged helix-like DNA-binding domain superfamily/Winged helix DNA-binding domain"/>
    <property type="match status" value="2"/>
</dbReference>
<dbReference type="GO" id="GO:0003677">
    <property type="term" value="F:DNA binding"/>
    <property type="evidence" value="ECO:0007669"/>
    <property type="project" value="UniProtKB-KW"/>
</dbReference>
<keyword evidence="2" id="KW-0805">Transcription regulation</keyword>
<dbReference type="FunFam" id="1.10.10.10:FF:000056">
    <property type="entry name" value="IclR family transcriptional regulator"/>
    <property type="match status" value="1"/>
</dbReference>
<dbReference type="GO" id="GO:0045892">
    <property type="term" value="P:negative regulation of DNA-templated transcription"/>
    <property type="evidence" value="ECO:0007669"/>
    <property type="project" value="TreeGrafter"/>
</dbReference>
<feature type="domain" description="HTH iclR-type" evidence="7">
    <location>
        <begin position="13"/>
        <end position="75"/>
    </location>
</feature>
<evidence type="ECO:0000256" key="3">
    <source>
        <dbReference type="ARBA" id="ARBA00023125"/>
    </source>
</evidence>
<dbReference type="Proteomes" id="UP000236723">
    <property type="component" value="Unassembled WGS sequence"/>
</dbReference>
<dbReference type="Gene3D" id="3.30.450.40">
    <property type="match status" value="2"/>
</dbReference>
<dbReference type="PROSITE" id="PS51078">
    <property type="entry name" value="ICLR_ED"/>
    <property type="match status" value="2"/>
</dbReference>
<dbReference type="InterPro" id="IPR014757">
    <property type="entry name" value="Tscrpt_reg_IclR_C"/>
</dbReference>